<evidence type="ECO:0000313" key="3">
    <source>
        <dbReference type="Proteomes" id="UP000283709"/>
    </source>
</evidence>
<reference evidence="2 3" key="1">
    <citation type="submission" date="2016-07" db="EMBL/GenBank/DDBJ databases">
        <title>Genome analysis of Burkholderia fungorum ES3-20.</title>
        <authorList>
            <person name="Xu D."/>
            <person name="Yao R."/>
            <person name="Zheng S."/>
        </authorList>
    </citation>
    <scope>NUCLEOTIDE SEQUENCE [LARGE SCALE GENOMIC DNA]</scope>
    <source>
        <strain evidence="2 3">ES3-20</strain>
    </source>
</reference>
<comment type="caution">
    <text evidence="2">The sequence shown here is derived from an EMBL/GenBank/DDBJ whole genome shotgun (WGS) entry which is preliminary data.</text>
</comment>
<dbReference type="Proteomes" id="UP000283709">
    <property type="component" value="Unassembled WGS sequence"/>
</dbReference>
<sequence length="96" mass="10507">MPALRHANVGTNASLRSKPRTRGAGNARERIRTQTRGDFLDVFVMPRLQRCTQLLGEEITDQGDAPVPQHNALIEQCKRGMGVALLARTLGETRGG</sequence>
<proteinExistence type="predicted"/>
<dbReference type="EMBL" id="MCAS01000016">
    <property type="protein sequence ID" value="RKF45383.1"/>
    <property type="molecule type" value="Genomic_DNA"/>
</dbReference>
<evidence type="ECO:0000313" key="2">
    <source>
        <dbReference type="EMBL" id="RKF45383.1"/>
    </source>
</evidence>
<organism evidence="2 3">
    <name type="scientific">Paraburkholderia fungorum</name>
    <dbReference type="NCBI Taxonomy" id="134537"/>
    <lineage>
        <taxon>Bacteria</taxon>
        <taxon>Pseudomonadati</taxon>
        <taxon>Pseudomonadota</taxon>
        <taxon>Betaproteobacteria</taxon>
        <taxon>Burkholderiales</taxon>
        <taxon>Burkholderiaceae</taxon>
        <taxon>Paraburkholderia</taxon>
    </lineage>
</organism>
<dbReference type="AlphaFoldDB" id="A0A420GKA5"/>
<name>A0A420GKA5_9BURK</name>
<gene>
    <name evidence="2" type="ORF">BCY88_27085</name>
</gene>
<feature type="region of interest" description="Disordered" evidence="1">
    <location>
        <begin position="1"/>
        <end position="32"/>
    </location>
</feature>
<evidence type="ECO:0000256" key="1">
    <source>
        <dbReference type="SAM" id="MobiDB-lite"/>
    </source>
</evidence>
<accession>A0A420GKA5</accession>
<protein>
    <submittedName>
        <fullName evidence="2">Uncharacterized protein</fullName>
    </submittedName>
</protein>